<dbReference type="InParanoid" id="Q54V92"/>
<sequence length="1061" mass="117849">MKVLFYCCILLLFANLLILVTSVKLKDGEYVCSFNLFSKLHMLGNVATVGDYYDFCNSGRLTCSNDTATYLNLNTNFTSIVYDDISCYTSLSNLDFTNVILTPNIIGTPPQVGVTSYKINFYSCYDLGFYDVISLPTREVHILNLIEPLKTNITLSSLSLVNNIEMYEYYSPLKSFLFPYIINDLKHNIPLNVMFLYVSNVPNFTYINPSNIQITLGHGFDRESLLNFEDLTHINRSFSLMFKVLDGSIQFPFKKAKNCLSMSITTYFDTPNDYIDMSNIETQLIQFSNVSSSFSVNGNLPFKNFNLKTKSFKFNNGKLNSIPFFQYLTILDLAENQINSALGKMGDYGSFNTLLLSKNNLTGTLDQSYCSLSTFDFSNNSLSGPIPLCFACFLPYSELASSKLKTKLIGNNFDSYTPPSFCNIIPNLKSNGNNQYILYGDYVGTSLTTITSTSIYWTFKNYTYFTGTLSGTAPLVFNITYSEIGKSFFLFTTPTPPNVTYVEQTNDSPNHFQFIGTYFNYNISTIEIKIGDRICNVQSSTFYQINCYVDNAFASNEKDLITRIKVGEQISQITITPYQNNTIIPCDSDCSNGICYTNNGTCIGCPSNCNNGKCNPTLGKCVCNSDYIGSDCSIPLQYLTSIVPIISNSEGTVQLFGLFGNVNDGISIEIGGRNCNITFINSQTINCTLNGGSGLVSVNVTQNGYTWFKKNYFNYIIPIQNCPNNCNSDKTSASGGGGTCDTNIGQCICKNGFVGIDCSPQAQETIIPISNSSVNLTTGVSKITNEQTNFEIKVIALLEIDLNGNTVLNHPLVNNWNIDENESTKQGQYAFSQLLDTNKNCKVVTIIEEVSKDTQYSFAGVNFLVFANSLKLTISINNYTFISSLNSLQLQIESLVSILPTTTTTNKENSCKNDESSSNTTSIDTSGITTDTILNYITIEKNNKIFTGRFINKLLSDGRPTFFSSQVVNRNNESLIIGLDLSHCSNCVIDPDFSVLVSSSFKTTTTTDCEINNKNNWKIPVAVVISVVGFSMIVLISMIIFKKHRTLIKVKVLTAIKLTKR</sequence>
<dbReference type="InterPro" id="IPR053331">
    <property type="entry name" value="EGF-like_comC"/>
</dbReference>
<dbReference type="RefSeq" id="XP_641216.1">
    <property type="nucleotide sequence ID" value="XM_636124.1"/>
</dbReference>
<dbReference type="Proteomes" id="UP000002195">
    <property type="component" value="Unassembled WGS sequence"/>
</dbReference>
<dbReference type="EMBL" id="AAFI02000036">
    <property type="protein sequence ID" value="EAL67235.1"/>
    <property type="molecule type" value="Genomic_DNA"/>
</dbReference>
<evidence type="ECO:0000256" key="1">
    <source>
        <dbReference type="SAM" id="MobiDB-lite"/>
    </source>
</evidence>
<dbReference type="PROSITE" id="PS01186">
    <property type="entry name" value="EGF_2"/>
    <property type="match status" value="1"/>
</dbReference>
<evidence type="ECO:0000259" key="5">
    <source>
        <dbReference type="PROSITE" id="PS01186"/>
    </source>
</evidence>
<keyword evidence="2" id="KW-0472">Membrane</keyword>
<dbReference type="KEGG" id="ddi:DDB_G0280511"/>
<dbReference type="HOGENOM" id="CLU_003793_0_0_1"/>
<dbReference type="SUPFAM" id="SSF52058">
    <property type="entry name" value="L domain-like"/>
    <property type="match status" value="1"/>
</dbReference>
<keyword evidence="2" id="KW-0812">Transmembrane</keyword>
<dbReference type="InterPro" id="IPR054484">
    <property type="entry name" value="ComC_SSD"/>
</dbReference>
<name>Q54V92_DICDI</name>
<dbReference type="SUPFAM" id="SSF81296">
    <property type="entry name" value="E set domains"/>
    <property type="match status" value="1"/>
</dbReference>
<dbReference type="Pfam" id="PF24141">
    <property type="entry name" value="LRR_ComC"/>
    <property type="match status" value="1"/>
</dbReference>
<accession>Q54V92</accession>
<dbReference type="AlphaFoldDB" id="Q54V92"/>
<dbReference type="InterPro" id="IPR002049">
    <property type="entry name" value="LE_dom"/>
</dbReference>
<organism evidence="6 7">
    <name type="scientific">Dictyostelium discoideum</name>
    <name type="common">Social amoeba</name>
    <dbReference type="NCBI Taxonomy" id="44689"/>
    <lineage>
        <taxon>Eukaryota</taxon>
        <taxon>Amoebozoa</taxon>
        <taxon>Evosea</taxon>
        <taxon>Eumycetozoa</taxon>
        <taxon>Dictyostelia</taxon>
        <taxon>Dictyosteliales</taxon>
        <taxon>Dictyosteliaceae</taxon>
        <taxon>Dictyostelium</taxon>
    </lineage>
</organism>
<dbReference type="PaxDb" id="44689-DDB0205247"/>
<protein>
    <recommendedName>
        <fullName evidence="4 5">EGF-like domain-containing protein</fullName>
    </recommendedName>
</protein>
<keyword evidence="7" id="KW-1185">Reference proteome</keyword>
<evidence type="ECO:0000256" key="3">
    <source>
        <dbReference type="SAM" id="SignalP"/>
    </source>
</evidence>
<dbReference type="VEuPathDB" id="AmoebaDB:DDB_G0280511"/>
<evidence type="ECO:0000313" key="6">
    <source>
        <dbReference type="EMBL" id="EAL67235.1"/>
    </source>
</evidence>
<gene>
    <name evidence="6" type="ORF">DDB_G0280511</name>
</gene>
<dbReference type="FunCoup" id="Q54V92">
    <property type="interactions" value="877"/>
</dbReference>
<dbReference type="InterPro" id="IPR013783">
    <property type="entry name" value="Ig-like_fold"/>
</dbReference>
<dbReference type="Gene3D" id="3.80.10.10">
    <property type="entry name" value="Ribonuclease Inhibitor"/>
    <property type="match status" value="1"/>
</dbReference>
<proteinExistence type="predicted"/>
<dbReference type="InterPro" id="IPR000742">
    <property type="entry name" value="EGF"/>
</dbReference>
<dbReference type="Pfam" id="PF01833">
    <property type="entry name" value="TIG"/>
    <property type="match status" value="1"/>
</dbReference>
<dbReference type="InterPro" id="IPR057013">
    <property type="entry name" value="LRR_ComC"/>
</dbReference>
<feature type="region of interest" description="Disordered" evidence="1">
    <location>
        <begin position="904"/>
        <end position="923"/>
    </location>
</feature>
<dbReference type="InterPro" id="IPR002909">
    <property type="entry name" value="IPT_dom"/>
</dbReference>
<dbReference type="InterPro" id="IPR057015">
    <property type="entry name" value="B-sand_ComC_2nd"/>
</dbReference>
<dbReference type="InterPro" id="IPR014756">
    <property type="entry name" value="Ig_E-set"/>
</dbReference>
<dbReference type="GeneID" id="8622597"/>
<feature type="domain" description="EGF-like" evidence="4 5">
    <location>
        <begin position="747"/>
        <end position="758"/>
    </location>
</feature>
<feature type="signal peptide" evidence="3">
    <location>
        <begin position="1"/>
        <end position="22"/>
    </location>
</feature>
<evidence type="ECO:0000259" key="4">
    <source>
        <dbReference type="PROSITE" id="PS00022"/>
    </source>
</evidence>
<feature type="transmembrane region" description="Helical" evidence="2">
    <location>
        <begin position="1019"/>
        <end position="1041"/>
    </location>
</feature>
<dbReference type="eggNOG" id="ENOG502RENU">
    <property type="taxonomic scope" value="Eukaryota"/>
</dbReference>
<feature type="chain" id="PRO_5004249885" description="EGF-like domain-containing protein" evidence="3">
    <location>
        <begin position="23"/>
        <end position="1061"/>
    </location>
</feature>
<dbReference type="dictyBase" id="DDB_G0280511"/>
<dbReference type="PROSITE" id="PS00022">
    <property type="entry name" value="EGF_1"/>
    <property type="match status" value="1"/>
</dbReference>
<evidence type="ECO:0000256" key="2">
    <source>
        <dbReference type="SAM" id="Phobius"/>
    </source>
</evidence>
<dbReference type="PhylomeDB" id="Q54V92"/>
<dbReference type="CDD" id="cd00055">
    <property type="entry name" value="EGF_Lam"/>
    <property type="match status" value="1"/>
</dbReference>
<reference evidence="6 7" key="1">
    <citation type="journal article" date="2005" name="Nature">
        <title>The genome of the social amoeba Dictyostelium discoideum.</title>
        <authorList>
            <consortium name="The Dictyostelium discoideum Sequencing Consortium"/>
            <person name="Eichinger L."/>
            <person name="Pachebat J.A."/>
            <person name="Glockner G."/>
            <person name="Rajandream M.A."/>
            <person name="Sucgang R."/>
            <person name="Berriman M."/>
            <person name="Song J."/>
            <person name="Olsen R."/>
            <person name="Szafranski K."/>
            <person name="Xu Q."/>
            <person name="Tunggal B."/>
            <person name="Kummerfeld S."/>
            <person name="Madera M."/>
            <person name="Konfortov B.A."/>
            <person name="Rivero F."/>
            <person name="Bankier A.T."/>
            <person name="Lehmann R."/>
            <person name="Hamlin N."/>
            <person name="Davies R."/>
            <person name="Gaudet P."/>
            <person name="Fey P."/>
            <person name="Pilcher K."/>
            <person name="Chen G."/>
            <person name="Saunders D."/>
            <person name="Sodergren E."/>
            <person name="Davis P."/>
            <person name="Kerhornou A."/>
            <person name="Nie X."/>
            <person name="Hall N."/>
            <person name="Anjard C."/>
            <person name="Hemphill L."/>
            <person name="Bason N."/>
            <person name="Farbrother P."/>
            <person name="Desany B."/>
            <person name="Just E."/>
            <person name="Morio T."/>
            <person name="Rost R."/>
            <person name="Churcher C."/>
            <person name="Cooper J."/>
            <person name="Haydock S."/>
            <person name="van Driessche N."/>
            <person name="Cronin A."/>
            <person name="Goodhead I."/>
            <person name="Muzny D."/>
            <person name="Mourier T."/>
            <person name="Pain A."/>
            <person name="Lu M."/>
            <person name="Harper D."/>
            <person name="Lindsay R."/>
            <person name="Hauser H."/>
            <person name="James K."/>
            <person name="Quiles M."/>
            <person name="Madan Babu M."/>
            <person name="Saito T."/>
            <person name="Buchrieser C."/>
            <person name="Wardroper A."/>
            <person name="Felder M."/>
            <person name="Thangavelu M."/>
            <person name="Johnson D."/>
            <person name="Knights A."/>
            <person name="Loulseged H."/>
            <person name="Mungall K."/>
            <person name="Oliver K."/>
            <person name="Price C."/>
            <person name="Quail M.A."/>
            <person name="Urushihara H."/>
            <person name="Hernandez J."/>
            <person name="Rabbinowitsch E."/>
            <person name="Steffen D."/>
            <person name="Sanders M."/>
            <person name="Ma J."/>
            <person name="Kohara Y."/>
            <person name="Sharp S."/>
            <person name="Simmonds M."/>
            <person name="Spiegler S."/>
            <person name="Tivey A."/>
            <person name="Sugano S."/>
            <person name="White B."/>
            <person name="Walker D."/>
            <person name="Woodward J."/>
            <person name="Winckler T."/>
            <person name="Tanaka Y."/>
            <person name="Shaulsky G."/>
            <person name="Schleicher M."/>
            <person name="Weinstock G."/>
            <person name="Rosenthal A."/>
            <person name="Cox E.C."/>
            <person name="Chisholm R.L."/>
            <person name="Gibbs R."/>
            <person name="Loomis W.F."/>
            <person name="Platzer M."/>
            <person name="Kay R.R."/>
            <person name="Williams J."/>
            <person name="Dear P.H."/>
            <person name="Noegel A.A."/>
            <person name="Barrell B."/>
            <person name="Kuspa A."/>
        </authorList>
    </citation>
    <scope>NUCLEOTIDE SEQUENCE [LARGE SCALE GENOMIC DNA]</scope>
    <source>
        <strain evidence="6 7">AX4</strain>
    </source>
</reference>
<dbReference type="InterPro" id="IPR032675">
    <property type="entry name" value="LRR_dom_sf"/>
</dbReference>
<comment type="caution">
    <text evidence="6">The sequence shown here is derived from an EMBL/GenBank/DDBJ whole genome shotgun (WGS) entry which is preliminary data.</text>
</comment>
<keyword evidence="2" id="KW-1133">Transmembrane helix</keyword>
<dbReference type="SMR" id="Q54V92"/>
<dbReference type="OMA" id="WANNENE"/>
<dbReference type="PANTHER" id="PTHR24032">
    <property type="entry name" value="EGF-LIKE DOMAIN-CONTAINING PROTEIN-RELATED-RELATED"/>
    <property type="match status" value="1"/>
</dbReference>
<dbReference type="Pfam" id="PF22933">
    <property type="entry name" value="ComC_SSD"/>
    <property type="match status" value="1"/>
</dbReference>
<dbReference type="PANTHER" id="PTHR24032:SF9">
    <property type="entry name" value="EGF-LIKE DOMAIN-CONTAINING PROTEIN"/>
    <property type="match status" value="1"/>
</dbReference>
<keyword evidence="3" id="KW-0732">Signal</keyword>
<dbReference type="Gene3D" id="2.60.40.10">
    <property type="entry name" value="Immunoglobulins"/>
    <property type="match status" value="1"/>
</dbReference>
<dbReference type="Pfam" id="PF24143">
    <property type="entry name" value="Beta-sand_ComC_2nd"/>
    <property type="match status" value="1"/>
</dbReference>
<evidence type="ECO:0000313" key="7">
    <source>
        <dbReference type="Proteomes" id="UP000002195"/>
    </source>
</evidence>